<dbReference type="InterPro" id="IPR013154">
    <property type="entry name" value="ADH-like_N"/>
</dbReference>
<evidence type="ECO:0000259" key="5">
    <source>
        <dbReference type="SMART" id="SM00829"/>
    </source>
</evidence>
<accession>A0A559KAV0</accession>
<gene>
    <name evidence="6" type="ORF">FPZ49_15000</name>
</gene>
<evidence type="ECO:0000256" key="3">
    <source>
        <dbReference type="ARBA" id="ARBA00023002"/>
    </source>
</evidence>
<dbReference type="PANTHER" id="PTHR43401">
    <property type="entry name" value="L-THREONINE 3-DEHYDROGENASE"/>
    <property type="match status" value="1"/>
</dbReference>
<evidence type="ECO:0000313" key="7">
    <source>
        <dbReference type="Proteomes" id="UP000317036"/>
    </source>
</evidence>
<reference evidence="6 7" key="1">
    <citation type="submission" date="2019-07" db="EMBL/GenBank/DDBJ databases">
        <authorList>
            <person name="Kim J."/>
        </authorList>
    </citation>
    <scope>NUCLEOTIDE SEQUENCE [LARGE SCALE GENOMIC DNA]</scope>
    <source>
        <strain evidence="6 7">JC52</strain>
    </source>
</reference>
<organism evidence="6 7">
    <name type="scientific">Paenibacillus cremeus</name>
    <dbReference type="NCBI Taxonomy" id="2163881"/>
    <lineage>
        <taxon>Bacteria</taxon>
        <taxon>Bacillati</taxon>
        <taxon>Bacillota</taxon>
        <taxon>Bacilli</taxon>
        <taxon>Bacillales</taxon>
        <taxon>Paenibacillaceae</taxon>
        <taxon>Paenibacillus</taxon>
    </lineage>
</organism>
<proteinExistence type="inferred from homology"/>
<dbReference type="InterPro" id="IPR020843">
    <property type="entry name" value="ER"/>
</dbReference>
<dbReference type="InterPro" id="IPR036291">
    <property type="entry name" value="NAD(P)-bd_dom_sf"/>
</dbReference>
<dbReference type="InterPro" id="IPR013149">
    <property type="entry name" value="ADH-like_C"/>
</dbReference>
<dbReference type="Gene3D" id="3.90.180.10">
    <property type="entry name" value="Medium-chain alcohol dehydrogenases, catalytic domain"/>
    <property type="match status" value="1"/>
</dbReference>
<dbReference type="EMBL" id="VNJI01000016">
    <property type="protein sequence ID" value="TVY09260.1"/>
    <property type="molecule type" value="Genomic_DNA"/>
</dbReference>
<dbReference type="GO" id="GO:0008270">
    <property type="term" value="F:zinc ion binding"/>
    <property type="evidence" value="ECO:0007669"/>
    <property type="project" value="InterPro"/>
</dbReference>
<dbReference type="GO" id="GO:0016491">
    <property type="term" value="F:oxidoreductase activity"/>
    <property type="evidence" value="ECO:0007669"/>
    <property type="project" value="UniProtKB-KW"/>
</dbReference>
<dbReference type="InterPro" id="IPR011032">
    <property type="entry name" value="GroES-like_sf"/>
</dbReference>
<dbReference type="Gene3D" id="3.40.50.720">
    <property type="entry name" value="NAD(P)-binding Rossmann-like Domain"/>
    <property type="match status" value="1"/>
</dbReference>
<protein>
    <submittedName>
        <fullName evidence="6">Zinc-binding dehydrogenase</fullName>
    </submittedName>
</protein>
<comment type="similarity">
    <text evidence="4">Belongs to the zinc-containing alcohol dehydrogenase family.</text>
</comment>
<evidence type="ECO:0000256" key="4">
    <source>
        <dbReference type="RuleBase" id="RU361277"/>
    </source>
</evidence>
<dbReference type="OrthoDB" id="9777057at2"/>
<keyword evidence="3" id="KW-0560">Oxidoreductase</keyword>
<sequence length="335" mass="35515">MRALVYEGPRIMNLRELPVPEPGEQEALIEVRRAGICGSELGGYLGHNSLRKPPLVMGHEFSGVVRKLGSRVTSVKEGDRVTVNPLITCGHCAYCQSGRDQLCLERQLIGAHRPGAFAGFVSVPAKNLYRLPEHVSMDEGALVEPLACAVHVCRLLQLSSGDRLFIAGAGPIGLFVLLAAQAFGLQDVVISDLNRERLDIAEELGGIAVEGAVDAWKAAHLAEGFDAAVDAVGAEATRTGCVTAVKPGGKVIFTGLHEADSKLPINLAVRSEISMQGAFAYAPQDFALALQWISEGKNRLAPWTVVAPLAEGGPSFEKLITGPGKTAKILLDTQG</sequence>
<evidence type="ECO:0000256" key="1">
    <source>
        <dbReference type="ARBA" id="ARBA00022723"/>
    </source>
</evidence>
<dbReference type="SMART" id="SM00829">
    <property type="entry name" value="PKS_ER"/>
    <property type="match status" value="1"/>
</dbReference>
<dbReference type="PROSITE" id="PS00059">
    <property type="entry name" value="ADH_ZINC"/>
    <property type="match status" value="1"/>
</dbReference>
<keyword evidence="1 4" id="KW-0479">Metal-binding</keyword>
<dbReference type="PANTHER" id="PTHR43401:SF2">
    <property type="entry name" value="L-THREONINE 3-DEHYDROGENASE"/>
    <property type="match status" value="1"/>
</dbReference>
<dbReference type="InterPro" id="IPR050129">
    <property type="entry name" value="Zn_alcohol_dh"/>
</dbReference>
<name>A0A559KAV0_9BACL</name>
<dbReference type="AlphaFoldDB" id="A0A559KAV0"/>
<evidence type="ECO:0000313" key="6">
    <source>
        <dbReference type="EMBL" id="TVY09260.1"/>
    </source>
</evidence>
<dbReference type="InterPro" id="IPR002328">
    <property type="entry name" value="ADH_Zn_CS"/>
</dbReference>
<feature type="domain" description="Enoyl reductase (ER)" evidence="5">
    <location>
        <begin position="8"/>
        <end position="331"/>
    </location>
</feature>
<keyword evidence="7" id="KW-1185">Reference proteome</keyword>
<dbReference type="SUPFAM" id="SSF51735">
    <property type="entry name" value="NAD(P)-binding Rossmann-fold domains"/>
    <property type="match status" value="1"/>
</dbReference>
<comment type="cofactor">
    <cofactor evidence="4">
        <name>Zn(2+)</name>
        <dbReference type="ChEBI" id="CHEBI:29105"/>
    </cofactor>
</comment>
<comment type="caution">
    <text evidence="6">The sequence shown here is derived from an EMBL/GenBank/DDBJ whole genome shotgun (WGS) entry which is preliminary data.</text>
</comment>
<keyword evidence="2 4" id="KW-0862">Zinc</keyword>
<dbReference type="SUPFAM" id="SSF50129">
    <property type="entry name" value="GroES-like"/>
    <property type="match status" value="1"/>
</dbReference>
<dbReference type="Pfam" id="PF00107">
    <property type="entry name" value="ADH_zinc_N"/>
    <property type="match status" value="1"/>
</dbReference>
<evidence type="ECO:0000256" key="2">
    <source>
        <dbReference type="ARBA" id="ARBA00022833"/>
    </source>
</evidence>
<dbReference type="Pfam" id="PF08240">
    <property type="entry name" value="ADH_N"/>
    <property type="match status" value="1"/>
</dbReference>
<dbReference type="Proteomes" id="UP000317036">
    <property type="component" value="Unassembled WGS sequence"/>
</dbReference>